<reference evidence="2" key="2">
    <citation type="journal article" date="2015" name="Data Brief">
        <title>Shoot transcriptome of the giant reed, Arundo donax.</title>
        <authorList>
            <person name="Barrero R.A."/>
            <person name="Guerrero F.D."/>
            <person name="Moolhuijzen P."/>
            <person name="Goolsby J.A."/>
            <person name="Tidwell J."/>
            <person name="Bellgard S.E."/>
            <person name="Bellgard M.I."/>
        </authorList>
    </citation>
    <scope>NUCLEOTIDE SEQUENCE</scope>
    <source>
        <tissue evidence="2">Shoot tissue taken approximately 20 cm above the soil surface</tissue>
    </source>
</reference>
<feature type="compositionally biased region" description="Low complexity" evidence="1">
    <location>
        <begin position="1"/>
        <end position="10"/>
    </location>
</feature>
<proteinExistence type="predicted"/>
<organism evidence="2">
    <name type="scientific">Arundo donax</name>
    <name type="common">Giant reed</name>
    <name type="synonym">Donax arundinaceus</name>
    <dbReference type="NCBI Taxonomy" id="35708"/>
    <lineage>
        <taxon>Eukaryota</taxon>
        <taxon>Viridiplantae</taxon>
        <taxon>Streptophyta</taxon>
        <taxon>Embryophyta</taxon>
        <taxon>Tracheophyta</taxon>
        <taxon>Spermatophyta</taxon>
        <taxon>Magnoliopsida</taxon>
        <taxon>Liliopsida</taxon>
        <taxon>Poales</taxon>
        <taxon>Poaceae</taxon>
        <taxon>PACMAD clade</taxon>
        <taxon>Arundinoideae</taxon>
        <taxon>Arundineae</taxon>
        <taxon>Arundo</taxon>
    </lineage>
</organism>
<reference evidence="2" key="1">
    <citation type="submission" date="2014-09" db="EMBL/GenBank/DDBJ databases">
        <authorList>
            <person name="Magalhaes I.L.F."/>
            <person name="Oliveira U."/>
            <person name="Santos F.R."/>
            <person name="Vidigal T.H.D.A."/>
            <person name="Brescovit A.D."/>
            <person name="Santos A.J."/>
        </authorList>
    </citation>
    <scope>NUCLEOTIDE SEQUENCE</scope>
    <source>
        <tissue evidence="2">Shoot tissue taken approximately 20 cm above the soil surface</tissue>
    </source>
</reference>
<evidence type="ECO:0000313" key="2">
    <source>
        <dbReference type="EMBL" id="JAD83508.1"/>
    </source>
</evidence>
<protein>
    <submittedName>
        <fullName evidence="2">Uncharacterized protein</fullName>
    </submittedName>
</protein>
<feature type="compositionally biased region" description="Low complexity" evidence="1">
    <location>
        <begin position="41"/>
        <end position="52"/>
    </location>
</feature>
<sequence>MSSVETTTRGPRPRGPAGGRRCSSCGRRSASAAARPRRTTTRSSPTPSTWSPPTWPRPIRSYDEVTDGRDRHGTQSHIQIHTVRSFCPPS</sequence>
<dbReference type="AlphaFoldDB" id="A0A0A9D9Z8"/>
<name>A0A0A9D9Z8_ARUDO</name>
<feature type="region of interest" description="Disordered" evidence="1">
    <location>
        <begin position="1"/>
        <end position="90"/>
    </location>
</feature>
<feature type="compositionally biased region" description="Low complexity" evidence="1">
    <location>
        <begin position="19"/>
        <end position="34"/>
    </location>
</feature>
<feature type="compositionally biased region" description="Basic and acidic residues" evidence="1">
    <location>
        <begin position="60"/>
        <end position="73"/>
    </location>
</feature>
<evidence type="ECO:0000256" key="1">
    <source>
        <dbReference type="SAM" id="MobiDB-lite"/>
    </source>
</evidence>
<accession>A0A0A9D9Z8</accession>
<dbReference type="EMBL" id="GBRH01214387">
    <property type="protein sequence ID" value="JAD83508.1"/>
    <property type="molecule type" value="Transcribed_RNA"/>
</dbReference>